<comment type="caution">
    <text evidence="2">The sequence shown here is derived from an EMBL/GenBank/DDBJ whole genome shotgun (WGS) entry which is preliminary data.</text>
</comment>
<feature type="transmembrane region" description="Helical" evidence="1">
    <location>
        <begin position="21"/>
        <end position="39"/>
    </location>
</feature>
<keyword evidence="1" id="KW-0472">Membrane</keyword>
<keyword evidence="3" id="KW-1185">Reference proteome</keyword>
<organism evidence="2 3">
    <name type="scientific">Lichtheimia corymbifera JMRC:FSU:9682</name>
    <dbReference type="NCBI Taxonomy" id="1263082"/>
    <lineage>
        <taxon>Eukaryota</taxon>
        <taxon>Fungi</taxon>
        <taxon>Fungi incertae sedis</taxon>
        <taxon>Mucoromycota</taxon>
        <taxon>Mucoromycotina</taxon>
        <taxon>Mucoromycetes</taxon>
        <taxon>Mucorales</taxon>
        <taxon>Lichtheimiaceae</taxon>
        <taxon>Lichtheimia</taxon>
    </lineage>
</organism>
<evidence type="ECO:0000313" key="3">
    <source>
        <dbReference type="Proteomes" id="UP000027586"/>
    </source>
</evidence>
<reference evidence="2" key="1">
    <citation type="submission" date="2013-08" db="EMBL/GenBank/DDBJ databases">
        <title>Gene expansion shapes genome architecture in the human pathogen Lichtheimia corymbifera: an evolutionary genomics analysis in the ancient terrestrial Mucorales (Mucoromycotina).</title>
        <authorList>
            <person name="Schwartze V.U."/>
            <person name="Winter S."/>
            <person name="Shelest E."/>
            <person name="Marcet-Houben M."/>
            <person name="Horn F."/>
            <person name="Wehner S."/>
            <person name="Hoffmann K."/>
            <person name="Riege K."/>
            <person name="Sammeth M."/>
            <person name="Nowrousian M."/>
            <person name="Valiante V."/>
            <person name="Linde J."/>
            <person name="Jacobsen I.D."/>
            <person name="Marz M."/>
            <person name="Brakhage A.A."/>
            <person name="Gabaldon T."/>
            <person name="Bocker S."/>
            <person name="Voigt K."/>
        </authorList>
    </citation>
    <scope>NUCLEOTIDE SEQUENCE [LARGE SCALE GENOMIC DNA]</scope>
    <source>
        <strain evidence="2">FSU 9682</strain>
    </source>
</reference>
<keyword evidence="1" id="KW-1133">Transmembrane helix</keyword>
<evidence type="ECO:0000256" key="1">
    <source>
        <dbReference type="SAM" id="Phobius"/>
    </source>
</evidence>
<protein>
    <submittedName>
        <fullName evidence="2">Uncharacterized protein</fullName>
    </submittedName>
</protein>
<keyword evidence="1" id="KW-0812">Transmembrane</keyword>
<evidence type="ECO:0000313" key="2">
    <source>
        <dbReference type="EMBL" id="CDH53507.1"/>
    </source>
</evidence>
<sequence>MMHVRNTAIANLRAWIIKKKSTLGPIVGAVAVFWIISRLRTYAATSSNSTELPSPRFALPYFGNFQHT</sequence>
<dbReference type="STRING" id="1263082.A0A068RV89"/>
<dbReference type="VEuPathDB" id="FungiDB:LCOR_04851.1"/>
<dbReference type="Proteomes" id="UP000027586">
    <property type="component" value="Unassembled WGS sequence"/>
</dbReference>
<proteinExistence type="predicted"/>
<name>A0A068RV89_9FUNG</name>
<dbReference type="EMBL" id="CBTN010000017">
    <property type="protein sequence ID" value="CDH53507.1"/>
    <property type="molecule type" value="Genomic_DNA"/>
</dbReference>
<accession>A0A068RV89</accession>
<dbReference type="AlphaFoldDB" id="A0A068RV89"/>
<gene>
    <name evidence="2" type="ORF">LCOR_04851.1</name>
</gene>